<dbReference type="GO" id="GO:0008237">
    <property type="term" value="F:metallopeptidase activity"/>
    <property type="evidence" value="ECO:0007669"/>
    <property type="project" value="InterPro"/>
</dbReference>
<feature type="signal peptide" evidence="1">
    <location>
        <begin position="1"/>
        <end position="22"/>
    </location>
</feature>
<evidence type="ECO:0000313" key="3">
    <source>
        <dbReference type="Proteomes" id="UP000178114"/>
    </source>
</evidence>
<evidence type="ECO:0000313" key="2">
    <source>
        <dbReference type="EMBL" id="OGF80944.1"/>
    </source>
</evidence>
<dbReference type="AlphaFoldDB" id="A0A1F5WZ65"/>
<dbReference type="Gene3D" id="3.40.390.10">
    <property type="entry name" value="Collagenase (Catalytic Domain)"/>
    <property type="match status" value="1"/>
</dbReference>
<evidence type="ECO:0000256" key="1">
    <source>
        <dbReference type="SAM" id="SignalP"/>
    </source>
</evidence>
<keyword evidence="1" id="KW-0732">Signal</keyword>
<dbReference type="SUPFAM" id="SSF55486">
    <property type="entry name" value="Metalloproteases ('zincins'), catalytic domain"/>
    <property type="match status" value="1"/>
</dbReference>
<sequence length="254" mass="27770">MKNIKTAVALFALLGLSVGAVALATHSWGGYHWARTANPFTLKLGDNLSTAWDPFLAAASSDWSVSTVLDTEVVPGSTTAKRCKPTAGRVEVCNSKYGRNGWLGIAGIYVNGAHITQGYVKMNDTYFSTAYYNTPEWKQLVLCQEIGHTFGLDHQDEDFGNTPLGTCMDYSSDPVPNQHPNEHDYDMLESIYAHLDGSTTLSATTISGNPSDIDTNDSSEWGRSIRTSKDGKASLYVREFAGGEKLFTFVFWAK</sequence>
<dbReference type="InterPro" id="IPR024079">
    <property type="entry name" value="MetalloPept_cat_dom_sf"/>
</dbReference>
<gene>
    <name evidence="2" type="ORF">A2930_02570</name>
</gene>
<evidence type="ECO:0008006" key="4">
    <source>
        <dbReference type="Google" id="ProtNLM"/>
    </source>
</evidence>
<proteinExistence type="predicted"/>
<organism evidence="2 3">
    <name type="scientific">Candidatus Giovannonibacteria bacterium RIFCSPLOWO2_01_FULL_45_34</name>
    <dbReference type="NCBI Taxonomy" id="1798351"/>
    <lineage>
        <taxon>Bacteria</taxon>
        <taxon>Candidatus Giovannoniibacteriota</taxon>
    </lineage>
</organism>
<dbReference type="Proteomes" id="UP000178114">
    <property type="component" value="Unassembled WGS sequence"/>
</dbReference>
<accession>A0A1F5WZ65</accession>
<comment type="caution">
    <text evidence="2">The sequence shown here is derived from an EMBL/GenBank/DDBJ whole genome shotgun (WGS) entry which is preliminary data.</text>
</comment>
<reference evidence="2 3" key="1">
    <citation type="journal article" date="2016" name="Nat. Commun.">
        <title>Thousands of microbial genomes shed light on interconnected biogeochemical processes in an aquifer system.</title>
        <authorList>
            <person name="Anantharaman K."/>
            <person name="Brown C.T."/>
            <person name="Hug L.A."/>
            <person name="Sharon I."/>
            <person name="Castelle C.J."/>
            <person name="Probst A.J."/>
            <person name="Thomas B.C."/>
            <person name="Singh A."/>
            <person name="Wilkins M.J."/>
            <person name="Karaoz U."/>
            <person name="Brodie E.L."/>
            <person name="Williams K.H."/>
            <person name="Hubbard S.S."/>
            <person name="Banfield J.F."/>
        </authorList>
    </citation>
    <scope>NUCLEOTIDE SEQUENCE [LARGE SCALE GENOMIC DNA]</scope>
</reference>
<dbReference type="EMBL" id="MFID01000022">
    <property type="protein sequence ID" value="OGF80944.1"/>
    <property type="molecule type" value="Genomic_DNA"/>
</dbReference>
<protein>
    <recommendedName>
        <fullName evidence="4">Peptidase M10 metallopeptidase domain-containing protein</fullName>
    </recommendedName>
</protein>
<name>A0A1F5WZ65_9BACT</name>
<feature type="chain" id="PRO_5009522231" description="Peptidase M10 metallopeptidase domain-containing protein" evidence="1">
    <location>
        <begin position="23"/>
        <end position="254"/>
    </location>
</feature>